<dbReference type="Proteomes" id="UP000092730">
    <property type="component" value="Chromosome 8"/>
</dbReference>
<keyword evidence="1" id="KW-0663">Pyridoxal phosphate</keyword>
<evidence type="ECO:0000313" key="5">
    <source>
        <dbReference type="Proteomes" id="UP000092730"/>
    </source>
</evidence>
<evidence type="ECO:0000256" key="1">
    <source>
        <dbReference type="ARBA" id="ARBA00022898"/>
    </source>
</evidence>
<reference evidence="4" key="2">
    <citation type="submission" date="2013-07" db="EMBL/GenBank/DDBJ databases">
        <authorList>
            <consortium name="The Broad Institute Genome Sequencing Platform"/>
            <person name="Cuomo C."/>
            <person name="Litvintseva A."/>
            <person name="Chen Y."/>
            <person name="Heitman J."/>
            <person name="Sun S."/>
            <person name="Springer D."/>
            <person name="Dromer F."/>
            <person name="Young S.K."/>
            <person name="Zeng Q."/>
            <person name="Gargeya S."/>
            <person name="Fitzgerald M."/>
            <person name="Abouelleil A."/>
            <person name="Alvarado L."/>
            <person name="Berlin A.M."/>
            <person name="Chapman S.B."/>
            <person name="Dewar J."/>
            <person name="Goldberg J."/>
            <person name="Griggs A."/>
            <person name="Gujja S."/>
            <person name="Hansen M."/>
            <person name="Howarth C."/>
            <person name="Imamovic A."/>
            <person name="Larimer J."/>
            <person name="McCowan C."/>
            <person name="Murphy C."/>
            <person name="Pearson M."/>
            <person name="Priest M."/>
            <person name="Roberts A."/>
            <person name="Saif S."/>
            <person name="Shea T."/>
            <person name="Sykes S."/>
            <person name="Wortman J."/>
            <person name="Nusbaum C."/>
            <person name="Birren B."/>
        </authorList>
    </citation>
    <scope>NUCLEOTIDE SEQUENCE</scope>
    <source>
        <strain evidence="4">CBS 10118</strain>
    </source>
</reference>
<dbReference type="EMBL" id="CP144548">
    <property type="protein sequence ID" value="WVW86745.1"/>
    <property type="molecule type" value="Genomic_DNA"/>
</dbReference>
<organism evidence="3">
    <name type="scientific">Kwoniella bestiolae CBS 10118</name>
    <dbReference type="NCBI Taxonomy" id="1296100"/>
    <lineage>
        <taxon>Eukaryota</taxon>
        <taxon>Fungi</taxon>
        <taxon>Dikarya</taxon>
        <taxon>Basidiomycota</taxon>
        <taxon>Agaricomycotina</taxon>
        <taxon>Tremellomycetes</taxon>
        <taxon>Tremellales</taxon>
        <taxon>Cryptococcaceae</taxon>
        <taxon>Kwoniella</taxon>
    </lineage>
</organism>
<dbReference type="PANTHER" id="PTHR43795">
    <property type="entry name" value="BIFUNCTIONAL ASPARTATE AMINOTRANSFERASE AND GLUTAMATE/ASPARTATE-PREPHENATE AMINOTRANSFERASE-RELATED"/>
    <property type="match status" value="1"/>
</dbReference>
<dbReference type="Pfam" id="PF00155">
    <property type="entry name" value="Aminotran_1_2"/>
    <property type="match status" value="1"/>
</dbReference>
<dbReference type="EMBL" id="KI894025">
    <property type="protein sequence ID" value="OCF22291.1"/>
    <property type="molecule type" value="Genomic_DNA"/>
</dbReference>
<dbReference type="GeneID" id="30212335"/>
<name>A0A1B9FU45_9TREE</name>
<feature type="domain" description="Aminotransferase class I/classII large" evidence="2">
    <location>
        <begin position="34"/>
        <end position="414"/>
    </location>
</feature>
<dbReference type="Gene3D" id="3.90.1150.10">
    <property type="entry name" value="Aspartate Aminotransferase, domain 1"/>
    <property type="match status" value="1"/>
</dbReference>
<dbReference type="PANTHER" id="PTHR43795:SF39">
    <property type="entry name" value="AMINOTRANSFERASE CLASS I_CLASSII DOMAIN-CONTAINING PROTEIN"/>
    <property type="match status" value="1"/>
</dbReference>
<dbReference type="CDD" id="cd00609">
    <property type="entry name" value="AAT_like"/>
    <property type="match status" value="1"/>
</dbReference>
<reference evidence="3" key="1">
    <citation type="submission" date="2013-07" db="EMBL/GenBank/DDBJ databases">
        <title>The Genome Sequence of Cryptococcus bestiolae CBS10118.</title>
        <authorList>
            <consortium name="The Broad Institute Genome Sequencing Platform"/>
            <person name="Cuomo C."/>
            <person name="Litvintseva A."/>
            <person name="Chen Y."/>
            <person name="Heitman J."/>
            <person name="Sun S."/>
            <person name="Springer D."/>
            <person name="Dromer F."/>
            <person name="Young S.K."/>
            <person name="Zeng Q."/>
            <person name="Gargeya S."/>
            <person name="Fitzgerald M."/>
            <person name="Abouelleil A."/>
            <person name="Alvarado L."/>
            <person name="Berlin A.M."/>
            <person name="Chapman S.B."/>
            <person name="Dewar J."/>
            <person name="Goldberg J."/>
            <person name="Griggs A."/>
            <person name="Gujja S."/>
            <person name="Hansen M."/>
            <person name="Howarth C."/>
            <person name="Imamovic A."/>
            <person name="Larimer J."/>
            <person name="McCowan C."/>
            <person name="Murphy C."/>
            <person name="Pearson M."/>
            <person name="Priest M."/>
            <person name="Roberts A."/>
            <person name="Saif S."/>
            <person name="Shea T."/>
            <person name="Sykes S."/>
            <person name="Wortman J."/>
            <person name="Nusbaum C."/>
            <person name="Birren B."/>
        </authorList>
    </citation>
    <scope>NUCLEOTIDE SEQUENCE [LARGE SCALE GENOMIC DNA]</scope>
    <source>
        <strain evidence="3">CBS 10118</strain>
    </source>
</reference>
<dbReference type="GO" id="GO:0008483">
    <property type="term" value="F:transaminase activity"/>
    <property type="evidence" value="ECO:0007669"/>
    <property type="project" value="TreeGrafter"/>
</dbReference>
<dbReference type="RefSeq" id="XP_019043361.1">
    <property type="nucleotide sequence ID" value="XM_019194525.1"/>
</dbReference>
<dbReference type="STRING" id="1296100.A0A1B9FU45"/>
<keyword evidence="5" id="KW-1185">Reference proteome</keyword>
<dbReference type="OrthoDB" id="7042322at2759"/>
<dbReference type="GO" id="GO:0030170">
    <property type="term" value="F:pyridoxal phosphate binding"/>
    <property type="evidence" value="ECO:0007669"/>
    <property type="project" value="InterPro"/>
</dbReference>
<protein>
    <recommendedName>
        <fullName evidence="2">Aminotransferase class I/classII large domain-containing protein</fullName>
    </recommendedName>
</protein>
<dbReference type="InterPro" id="IPR050478">
    <property type="entry name" value="Ethylene_sulfur-biosynth"/>
</dbReference>
<dbReference type="KEGG" id="kbi:30212335"/>
<proteinExistence type="predicted"/>
<reference evidence="4" key="4">
    <citation type="submission" date="2024-02" db="EMBL/GenBank/DDBJ databases">
        <title>Comparative genomics of Cryptococcus and Kwoniella reveals pathogenesis evolution and contrasting modes of karyotype evolution via chromosome fusion or intercentromeric recombination.</title>
        <authorList>
            <person name="Coelho M.A."/>
            <person name="David-Palma M."/>
            <person name="Shea T."/>
            <person name="Bowers K."/>
            <person name="McGinley-Smith S."/>
            <person name="Mohammad A.W."/>
            <person name="Gnirke A."/>
            <person name="Yurkov A.M."/>
            <person name="Nowrousian M."/>
            <person name="Sun S."/>
            <person name="Cuomo C.A."/>
            <person name="Heitman J."/>
        </authorList>
    </citation>
    <scope>NUCLEOTIDE SEQUENCE</scope>
    <source>
        <strain evidence="4">CBS 10118</strain>
    </source>
</reference>
<dbReference type="InterPro" id="IPR015424">
    <property type="entry name" value="PyrdxlP-dep_Trfase"/>
</dbReference>
<dbReference type="AlphaFoldDB" id="A0A1B9FU45"/>
<dbReference type="Gene3D" id="3.40.640.10">
    <property type="entry name" value="Type I PLP-dependent aspartate aminotransferase-like (Major domain)"/>
    <property type="match status" value="1"/>
</dbReference>
<gene>
    <name evidence="3" type="ORF">I302_07936</name>
    <name evidence="4" type="ORF">I302_108799</name>
</gene>
<dbReference type="InterPro" id="IPR004839">
    <property type="entry name" value="Aminotransferase_I/II_large"/>
</dbReference>
<dbReference type="InterPro" id="IPR015422">
    <property type="entry name" value="PyrdxlP-dep_Trfase_small"/>
</dbReference>
<sequence>MLSNRANRRMEGIKPSPYPAPTGPYYDQMLHPEGVINLSTAENSLLIQEVIPILQTSKIHAQHLKYRATLTRSSLPQLEDLLPSYFNLRNPIKKVTRENSVTGPGVGALLASVIWGLCEAGDGVLLSTPYYHDYKRDIEYPAQAELVLAHIPPHIDPLSPGVISYLEERIRTSAEEGVVVKCVILCNPHNPVPGCYPLETIEGYISLVEKYKIHLLVDEIFANTVYPTTDNPSPQGFISILSLASYHSPEVIERIHVLGGPTKDLGCSGIKAALLVSENAQLRELVKRSMMATPVSGLTDAALSELLRDEKRSLGLLERNKEELRGSMDICARWCRDHKLPYVGANAGVYFLLDLSSIAIKLGYEPGEEAVKCLMERMIHHGVHINPLALDADPLPCRFRFIFTQKRDVLRLALQRLEDAFGLDHHDPTGI</sequence>
<evidence type="ECO:0000313" key="4">
    <source>
        <dbReference type="EMBL" id="WVW86745.1"/>
    </source>
</evidence>
<dbReference type="VEuPathDB" id="FungiDB:I302_07936"/>
<evidence type="ECO:0000313" key="3">
    <source>
        <dbReference type="EMBL" id="OCF22291.1"/>
    </source>
</evidence>
<dbReference type="SUPFAM" id="SSF53383">
    <property type="entry name" value="PLP-dependent transferases"/>
    <property type="match status" value="1"/>
</dbReference>
<dbReference type="GO" id="GO:0006520">
    <property type="term" value="P:amino acid metabolic process"/>
    <property type="evidence" value="ECO:0007669"/>
    <property type="project" value="TreeGrafter"/>
</dbReference>
<reference evidence="3" key="3">
    <citation type="submission" date="2014-01" db="EMBL/GenBank/DDBJ databases">
        <title>Evolution of pathogenesis and genome organization in the Tremellales.</title>
        <authorList>
            <person name="Cuomo C."/>
            <person name="Litvintseva A."/>
            <person name="Heitman J."/>
            <person name="Chen Y."/>
            <person name="Sun S."/>
            <person name="Springer D."/>
            <person name="Dromer F."/>
            <person name="Young S."/>
            <person name="Zeng Q."/>
            <person name="Chapman S."/>
            <person name="Gujja S."/>
            <person name="Saif S."/>
            <person name="Birren B."/>
        </authorList>
    </citation>
    <scope>NUCLEOTIDE SEQUENCE</scope>
    <source>
        <strain evidence="3">CBS 10118</strain>
    </source>
</reference>
<dbReference type="InterPro" id="IPR015421">
    <property type="entry name" value="PyrdxlP-dep_Trfase_major"/>
</dbReference>
<accession>A0A1B9FU45</accession>
<dbReference type="PRINTS" id="PR00753">
    <property type="entry name" value="ACCSYNTHASE"/>
</dbReference>
<evidence type="ECO:0000259" key="2">
    <source>
        <dbReference type="Pfam" id="PF00155"/>
    </source>
</evidence>